<sequence>MPCTGRFSKSVKARRGFSGGGENEERKKVPPFFPNTVPAPEAELLGAPGSSPVLQEADGCRFTQIPYGRKTASFFCPNHRRIPRRRIAACVFYLVSTLSPRLRRNIRNRSRRNLPWCRKAPSGKLPNSRKHGKTFPRQPQEPVFRSHAATKLFCRETEDTGIKTENVPDS</sequence>
<dbReference type="EMBL" id="PJKN01000001">
    <property type="protein sequence ID" value="PNC58007.1"/>
    <property type="molecule type" value="Genomic_DNA"/>
</dbReference>
<dbReference type="AlphaFoldDB" id="A0AAP8TAF7"/>
<proteinExistence type="predicted"/>
<comment type="caution">
    <text evidence="2">The sequence shown here is derived from an EMBL/GenBank/DDBJ whole genome shotgun (WGS) entry which is preliminary data.</text>
</comment>
<evidence type="ECO:0000313" key="3">
    <source>
        <dbReference type="Proteomes" id="UP000235914"/>
    </source>
</evidence>
<evidence type="ECO:0000256" key="1">
    <source>
        <dbReference type="SAM" id="MobiDB-lite"/>
    </source>
</evidence>
<name>A0AAP8TAF7_9BACT</name>
<accession>A0AAP8TAF7</accession>
<gene>
    <name evidence="2" type="ORF">CXU09_02845</name>
</gene>
<reference evidence="2 3" key="1">
    <citation type="journal article" date="2017" name="BMC Genomics">
        <title>Genome sequencing of 39 Akkermansia muciniphila isolates reveals its population structure, genomic and functional diverisity, and global distribution in mammalian gut microbiotas.</title>
        <authorList>
            <person name="Guo X."/>
            <person name="Li S."/>
            <person name="Zhang J."/>
            <person name="Wu F."/>
            <person name="Li X."/>
            <person name="Wu D."/>
            <person name="Zhang M."/>
            <person name="Ou Z."/>
            <person name="Jie Z."/>
            <person name="Yan Q."/>
            <person name="Li P."/>
            <person name="Yi J."/>
            <person name="Peng Y."/>
        </authorList>
    </citation>
    <scope>NUCLEOTIDE SEQUENCE [LARGE SCALE GENOMIC DNA]</scope>
    <source>
        <strain evidence="2 3">GP43</strain>
    </source>
</reference>
<organism evidence="2 3">
    <name type="scientific">Akkermansia muciniphila</name>
    <dbReference type="NCBI Taxonomy" id="239935"/>
    <lineage>
        <taxon>Bacteria</taxon>
        <taxon>Pseudomonadati</taxon>
        <taxon>Verrucomicrobiota</taxon>
        <taxon>Verrucomicrobiia</taxon>
        <taxon>Verrucomicrobiales</taxon>
        <taxon>Akkermansiaceae</taxon>
        <taxon>Akkermansia</taxon>
    </lineage>
</organism>
<feature type="region of interest" description="Disordered" evidence="1">
    <location>
        <begin position="1"/>
        <end position="31"/>
    </location>
</feature>
<protein>
    <submittedName>
        <fullName evidence="2">Uncharacterized protein</fullName>
    </submittedName>
</protein>
<feature type="region of interest" description="Disordered" evidence="1">
    <location>
        <begin position="117"/>
        <end position="150"/>
    </location>
</feature>
<dbReference type="Proteomes" id="UP000235914">
    <property type="component" value="Unassembled WGS sequence"/>
</dbReference>
<evidence type="ECO:0000313" key="2">
    <source>
        <dbReference type="EMBL" id="PNC58007.1"/>
    </source>
</evidence>